<protein>
    <recommendedName>
        <fullName evidence="6">tRNA(Ile)-lysidine synthase</fullName>
        <ecNumber evidence="6">6.3.4.19</ecNumber>
    </recommendedName>
    <alternativeName>
        <fullName evidence="6">tRNA(Ile)-2-lysyl-cytidine synthase</fullName>
    </alternativeName>
    <alternativeName>
        <fullName evidence="6">tRNA(Ile)-lysidine synthetase</fullName>
    </alternativeName>
</protein>
<keyword evidence="3 6" id="KW-0547">Nucleotide-binding</keyword>
<dbReference type="CDD" id="cd01992">
    <property type="entry name" value="TilS_N"/>
    <property type="match status" value="1"/>
</dbReference>
<comment type="catalytic activity">
    <reaction evidence="5 6">
        <text>cytidine(34) in tRNA(Ile2) + L-lysine + ATP = lysidine(34) in tRNA(Ile2) + AMP + diphosphate + H(+)</text>
        <dbReference type="Rhea" id="RHEA:43744"/>
        <dbReference type="Rhea" id="RHEA-COMP:10625"/>
        <dbReference type="Rhea" id="RHEA-COMP:10670"/>
        <dbReference type="ChEBI" id="CHEBI:15378"/>
        <dbReference type="ChEBI" id="CHEBI:30616"/>
        <dbReference type="ChEBI" id="CHEBI:32551"/>
        <dbReference type="ChEBI" id="CHEBI:33019"/>
        <dbReference type="ChEBI" id="CHEBI:82748"/>
        <dbReference type="ChEBI" id="CHEBI:83665"/>
        <dbReference type="ChEBI" id="CHEBI:456215"/>
        <dbReference type="EC" id="6.3.4.19"/>
    </reaction>
</comment>
<name>A0ABC7ZJ57_MYCGT</name>
<comment type="function">
    <text evidence="6">Ligates lysine onto the cytidine present at position 34 of the AUA codon-specific tRNA(Ile) that contains the anticodon CAU, in an ATP-dependent manner. Cytidine is converted to lysidine, thus changing the amino acid specificity of the tRNA from methionine to isoleucine.</text>
</comment>
<dbReference type="Pfam" id="PF01171">
    <property type="entry name" value="ATP_bind_3"/>
    <property type="match status" value="1"/>
</dbReference>
<dbReference type="GO" id="GO:0005524">
    <property type="term" value="F:ATP binding"/>
    <property type="evidence" value="ECO:0007669"/>
    <property type="project" value="UniProtKB-UniRule"/>
</dbReference>
<gene>
    <name evidence="6" type="primary">tilS</name>
    <name evidence="8" type="ORF">CM1_00500</name>
</gene>
<comment type="subcellular location">
    <subcellularLocation>
        <location evidence="6">Cytoplasm</location>
    </subcellularLocation>
</comment>
<evidence type="ECO:0000256" key="3">
    <source>
        <dbReference type="ARBA" id="ARBA00022741"/>
    </source>
</evidence>
<sequence>MASEKQYIAGVSGGSDSMLMLKLYQKKIACVVHVNYNTRSTSLRDQKLVEQYCQKLNIPLVVHTVDPDLVWKKNFQNQARKIRFDQFKKTAKLYQTNKLLLAHHRDDFIEQAKMQLDAKKRAVYYGIKTRCELYGLKIYRPLMKYWKDEIIALCRQDHIPYEIDETNKLPIYKRNEVRLEIEKWSKIEKEQFYIAICAMNKTIAQKLFVLMKKAKKWLLQPDVRELKRFSIIDQKQLIYSYLIYHKINVNGEKIDAILDFIQPSQQKQYRLQNDIFLMVKNQCLALLYKS</sequence>
<dbReference type="SMR" id="A0ABC7ZJ57"/>
<proteinExistence type="inferred from homology"/>
<dbReference type="InterPro" id="IPR011063">
    <property type="entry name" value="TilS/TtcA_N"/>
</dbReference>
<feature type="binding site" evidence="6">
    <location>
        <begin position="12"/>
        <end position="17"/>
    </location>
    <ligand>
        <name>ATP</name>
        <dbReference type="ChEBI" id="CHEBI:30616"/>
    </ligand>
</feature>
<dbReference type="SUPFAM" id="SSF52402">
    <property type="entry name" value="Adenine nucleotide alpha hydrolases-like"/>
    <property type="match status" value="1"/>
</dbReference>
<accession>A0ABC7ZJ57</accession>
<dbReference type="Proteomes" id="UP000005254">
    <property type="component" value="Chromosome"/>
</dbReference>
<evidence type="ECO:0000256" key="2">
    <source>
        <dbReference type="ARBA" id="ARBA00022694"/>
    </source>
</evidence>
<dbReference type="HAMAP" id="MF_01161">
    <property type="entry name" value="tRNA_Ile_lys_synt"/>
    <property type="match status" value="1"/>
</dbReference>
<evidence type="ECO:0000313" key="9">
    <source>
        <dbReference type="Proteomes" id="UP000005254"/>
    </source>
</evidence>
<keyword evidence="4 6" id="KW-0067">ATP-binding</keyword>
<dbReference type="KEGG" id="mgx:CM1_00500"/>
<comment type="domain">
    <text evidence="6">The N-terminal region contains the highly conserved SGGXDS motif, predicted to be a P-loop motif involved in ATP binding.</text>
</comment>
<evidence type="ECO:0000313" key="8">
    <source>
        <dbReference type="EMBL" id="AFQ03890.1"/>
    </source>
</evidence>
<comment type="similarity">
    <text evidence="6">Belongs to the tRNA(Ile)-lysidine synthase family.</text>
</comment>
<dbReference type="GO" id="GO:0032267">
    <property type="term" value="F:tRNA(Ile)-lysidine synthase activity"/>
    <property type="evidence" value="ECO:0007669"/>
    <property type="project" value="UniProtKB-EC"/>
</dbReference>
<dbReference type="EC" id="6.3.4.19" evidence="6"/>
<dbReference type="RefSeq" id="WP_010869324.1">
    <property type="nucleotide sequence ID" value="NC_018497.1"/>
</dbReference>
<keyword evidence="2 6" id="KW-0819">tRNA processing</keyword>
<dbReference type="InterPro" id="IPR012795">
    <property type="entry name" value="tRNA_Ile_lys_synt_N"/>
</dbReference>
<organism evidence="8 9">
    <name type="scientific">Mycoplasmoides genitalium M6320</name>
    <dbReference type="NCBI Taxonomy" id="662945"/>
    <lineage>
        <taxon>Bacteria</taxon>
        <taxon>Bacillati</taxon>
        <taxon>Mycoplasmatota</taxon>
        <taxon>Mycoplasmoidales</taxon>
        <taxon>Mycoplasmoidaceae</taxon>
        <taxon>Mycoplasmoides</taxon>
    </lineage>
</organism>
<evidence type="ECO:0000256" key="6">
    <source>
        <dbReference type="HAMAP-Rule" id="MF_01161"/>
    </source>
</evidence>
<evidence type="ECO:0000256" key="4">
    <source>
        <dbReference type="ARBA" id="ARBA00022840"/>
    </source>
</evidence>
<dbReference type="NCBIfam" id="TIGR02432">
    <property type="entry name" value="lysidine_TilS_N"/>
    <property type="match status" value="1"/>
</dbReference>
<dbReference type="PANTHER" id="PTHR43033">
    <property type="entry name" value="TRNA(ILE)-LYSIDINE SYNTHASE-RELATED"/>
    <property type="match status" value="1"/>
</dbReference>
<dbReference type="Gene3D" id="3.40.50.620">
    <property type="entry name" value="HUPs"/>
    <property type="match status" value="1"/>
</dbReference>
<dbReference type="InterPro" id="IPR014729">
    <property type="entry name" value="Rossmann-like_a/b/a_fold"/>
</dbReference>
<dbReference type="PANTHER" id="PTHR43033:SF1">
    <property type="entry name" value="TRNA(ILE)-LYSIDINE SYNTHASE-RELATED"/>
    <property type="match status" value="1"/>
</dbReference>
<keyword evidence="6" id="KW-0963">Cytoplasm</keyword>
<dbReference type="EMBL" id="CP003772">
    <property type="protein sequence ID" value="AFQ03890.1"/>
    <property type="molecule type" value="Genomic_DNA"/>
</dbReference>
<dbReference type="InterPro" id="IPR012094">
    <property type="entry name" value="tRNA_Ile_lys_synt"/>
</dbReference>
<keyword evidence="1 6" id="KW-0436">Ligase</keyword>
<evidence type="ECO:0000256" key="1">
    <source>
        <dbReference type="ARBA" id="ARBA00022598"/>
    </source>
</evidence>
<dbReference type="GeneID" id="99646903"/>
<dbReference type="GO" id="GO:0006400">
    <property type="term" value="P:tRNA modification"/>
    <property type="evidence" value="ECO:0007669"/>
    <property type="project" value="UniProtKB-UniRule"/>
</dbReference>
<evidence type="ECO:0000259" key="7">
    <source>
        <dbReference type="Pfam" id="PF01171"/>
    </source>
</evidence>
<reference evidence="8 9" key="1">
    <citation type="journal article" date="2012" name="J. Bacteriol.">
        <title>Draft Genome Sequences of Four Axenic Mycoplasma genitalium Strains Isolated from Denmark, Japan, and Australia.</title>
        <authorList>
            <person name="McGowin C.L."/>
            <person name="Ma L."/>
            <person name="Jensen J.S."/>
            <person name="Mancuso M.M."/>
            <person name="Hamasuna R."/>
            <person name="Adegboye D."/>
            <person name="Martin D.H."/>
        </authorList>
    </citation>
    <scope>NUCLEOTIDE SEQUENCE [LARGE SCALE GENOMIC DNA]</scope>
    <source>
        <strain evidence="8 9">M6320</strain>
    </source>
</reference>
<dbReference type="GO" id="GO:0005737">
    <property type="term" value="C:cytoplasm"/>
    <property type="evidence" value="ECO:0007669"/>
    <property type="project" value="UniProtKB-SubCell"/>
</dbReference>
<dbReference type="AlphaFoldDB" id="A0ABC7ZJ57"/>
<feature type="domain" description="tRNA(Ile)-lysidine/2-thiocytidine synthase N-terminal" evidence="7">
    <location>
        <begin position="7"/>
        <end position="179"/>
    </location>
</feature>
<evidence type="ECO:0000256" key="5">
    <source>
        <dbReference type="ARBA" id="ARBA00048539"/>
    </source>
</evidence>